<protein>
    <submittedName>
        <fullName evidence="1">Uncharacterized protein</fullName>
    </submittedName>
</protein>
<organism evidence="1">
    <name type="scientific">uncultured Caudovirales phage</name>
    <dbReference type="NCBI Taxonomy" id="2100421"/>
    <lineage>
        <taxon>Viruses</taxon>
        <taxon>Duplodnaviria</taxon>
        <taxon>Heunggongvirae</taxon>
        <taxon>Uroviricota</taxon>
        <taxon>Caudoviricetes</taxon>
        <taxon>Peduoviridae</taxon>
        <taxon>Maltschvirus</taxon>
        <taxon>Maltschvirus maltsch</taxon>
    </lineage>
</organism>
<accession>A0A6J5L2Q5</accession>
<dbReference type="EMBL" id="LR796193">
    <property type="protein sequence ID" value="CAB4126289.1"/>
    <property type="molecule type" value="Genomic_DNA"/>
</dbReference>
<gene>
    <name evidence="1" type="ORF">UFOVP70_33</name>
</gene>
<proteinExistence type="predicted"/>
<sequence length="153" mass="17362">MTRLSSAFGDKYQSQAIRTKTFVLGGHTFKVRVPLSKEMEELQERVNKIDEAEAKRRFDKMTASFRGEPIEGVVISEDDVIVEGRSTKELVNTVLTVESRIVEYIKLLVPETGNFDGLTYEEVEAEWPMSVQLELLSSISEAIQPGYKDSRKN</sequence>
<reference evidence="1" key="1">
    <citation type="submission" date="2020-04" db="EMBL/GenBank/DDBJ databases">
        <authorList>
            <person name="Chiriac C."/>
            <person name="Salcher M."/>
            <person name="Ghai R."/>
            <person name="Kavagutti S V."/>
        </authorList>
    </citation>
    <scope>NUCLEOTIDE SEQUENCE</scope>
</reference>
<name>A0A6J5L2Q5_9CAUD</name>
<evidence type="ECO:0000313" key="1">
    <source>
        <dbReference type="EMBL" id="CAB4126289.1"/>
    </source>
</evidence>